<dbReference type="EMBL" id="CP041765">
    <property type="protein sequence ID" value="QDQ96165.1"/>
    <property type="molecule type" value="Genomic_DNA"/>
</dbReference>
<feature type="compositionally biased region" description="Low complexity" evidence="1">
    <location>
        <begin position="29"/>
        <end position="40"/>
    </location>
</feature>
<organism evidence="3 4">
    <name type="scientific">Tomitella fengzijianii</name>
    <dbReference type="NCBI Taxonomy" id="2597660"/>
    <lineage>
        <taxon>Bacteria</taxon>
        <taxon>Bacillati</taxon>
        <taxon>Actinomycetota</taxon>
        <taxon>Actinomycetes</taxon>
        <taxon>Mycobacteriales</taxon>
        <taxon>Tomitella</taxon>
    </lineage>
</organism>
<name>A0A516WZD6_9ACTN</name>
<gene>
    <name evidence="3" type="ORF">FO059_00900</name>
</gene>
<accession>A0A516WZD6</accession>
<sequence>MTRVRIARSAAVLVAAAALLCAGAGTAAADSSVAPPSSSGSSGGAGSSGSEESSLDLSRLEDLGVQVGVDTGSLGDWDVTGSLGVETSAPGLRTEIDDAGRMRVWVTRPQSAPLLSTCTPVLVDARHLPELVDTLDDPSAILGGGLPGVTLFAPPIPFPPSQARDYWQTRAAVEPGVHVLAGVCLPQGTTHIAALVMTVPGSGWGSVAETAGFGSQAGSMLIREQLGSVTDSAGSGTGSNGSGSDSGSGS</sequence>
<evidence type="ECO:0000256" key="1">
    <source>
        <dbReference type="SAM" id="MobiDB-lite"/>
    </source>
</evidence>
<feature type="compositionally biased region" description="Low complexity" evidence="1">
    <location>
        <begin position="48"/>
        <end position="57"/>
    </location>
</feature>
<evidence type="ECO:0000256" key="2">
    <source>
        <dbReference type="SAM" id="SignalP"/>
    </source>
</evidence>
<evidence type="ECO:0008006" key="5">
    <source>
        <dbReference type="Google" id="ProtNLM"/>
    </source>
</evidence>
<dbReference type="AlphaFoldDB" id="A0A516WZD6"/>
<reference evidence="3 4" key="2">
    <citation type="submission" date="2019-07" db="EMBL/GenBank/DDBJ databases">
        <authorList>
            <person name="Huang Y."/>
        </authorList>
    </citation>
    <scope>NUCLEOTIDE SEQUENCE [LARGE SCALE GENOMIC DNA]</scope>
    <source>
        <strain evidence="3 4">HY188</strain>
    </source>
</reference>
<keyword evidence="4" id="KW-1185">Reference proteome</keyword>
<evidence type="ECO:0000313" key="3">
    <source>
        <dbReference type="EMBL" id="QDQ96165.1"/>
    </source>
</evidence>
<feature type="compositionally biased region" description="Gly residues" evidence="1">
    <location>
        <begin position="235"/>
        <end position="250"/>
    </location>
</feature>
<keyword evidence="2" id="KW-0732">Signal</keyword>
<feature type="region of interest" description="Disordered" evidence="1">
    <location>
        <begin position="29"/>
        <end position="57"/>
    </location>
</feature>
<reference evidence="3 4" key="1">
    <citation type="submission" date="2019-07" db="EMBL/GenBank/DDBJ databases">
        <title>Tomitella cavernea sp. nov., an actinomycete isolated from soil.</title>
        <authorList>
            <person name="Cheng J."/>
        </authorList>
    </citation>
    <scope>NUCLEOTIDE SEQUENCE [LARGE SCALE GENOMIC DNA]</scope>
    <source>
        <strain evidence="3 4">HY188</strain>
    </source>
</reference>
<dbReference type="Proteomes" id="UP000317344">
    <property type="component" value="Chromosome"/>
</dbReference>
<dbReference type="KEGG" id="toy:FO059_00900"/>
<feature type="region of interest" description="Disordered" evidence="1">
    <location>
        <begin position="226"/>
        <end position="250"/>
    </location>
</feature>
<protein>
    <recommendedName>
        <fullName evidence="5">Secreted protein</fullName>
    </recommendedName>
</protein>
<evidence type="ECO:0000313" key="4">
    <source>
        <dbReference type="Proteomes" id="UP000317344"/>
    </source>
</evidence>
<feature type="chain" id="PRO_5021776204" description="Secreted protein" evidence="2">
    <location>
        <begin position="30"/>
        <end position="250"/>
    </location>
</feature>
<dbReference type="RefSeq" id="WP_143905581.1">
    <property type="nucleotide sequence ID" value="NZ_CP041765.1"/>
</dbReference>
<feature type="signal peptide" evidence="2">
    <location>
        <begin position="1"/>
        <end position="29"/>
    </location>
</feature>
<proteinExistence type="predicted"/>